<reference evidence="2" key="1">
    <citation type="submission" date="2016-09" db="EMBL/GenBank/DDBJ databases">
        <title>Genome Sequence of Bathymodiolus thermophilus sulfur-oxidizing gill endosymbiont.</title>
        <authorList>
            <person name="Ponnudurai R."/>
            <person name="Kleiner M."/>
            <person name="Sayavedra L."/>
            <person name="Thuermer A."/>
            <person name="Felbeck H."/>
            <person name="Schlueter R."/>
            <person name="Schweder T."/>
            <person name="Markert S."/>
        </authorList>
    </citation>
    <scope>NUCLEOTIDE SEQUENCE [LARGE SCALE GENOMIC DNA]</scope>
    <source>
        <strain evidence="2">BAT/CrabSpa'14</strain>
    </source>
</reference>
<feature type="non-terminal residue" evidence="1">
    <location>
        <position position="1"/>
    </location>
</feature>
<sequence>CLEPHKNNKYFLSTDISNFFGSIQSVDVMATIQHNINKGNIAITDIEQYKGRLQKPQCDLGKLENSVFFSKK</sequence>
<accession>A0A1J8P182</accession>
<evidence type="ECO:0000313" key="2">
    <source>
        <dbReference type="Proteomes" id="UP000182798"/>
    </source>
</evidence>
<protein>
    <submittedName>
        <fullName evidence="1">Uncharacterized protein</fullName>
    </submittedName>
</protein>
<dbReference type="Proteomes" id="UP000182798">
    <property type="component" value="Unassembled WGS sequence"/>
</dbReference>
<proteinExistence type="predicted"/>
<evidence type="ECO:0000313" key="1">
    <source>
        <dbReference type="EMBL" id="OJA03342.1"/>
    </source>
</evidence>
<name>A0A1J8P182_9GAMM</name>
<dbReference type="EMBL" id="MIQH01000744">
    <property type="protein sequence ID" value="OJA03342.1"/>
    <property type="molecule type" value="Genomic_DNA"/>
</dbReference>
<gene>
    <name evidence="1" type="ORF">BGC33_03135</name>
</gene>
<organism evidence="1 2">
    <name type="scientific">Bathymodiolus thermophilus thioautotrophic gill symbiont</name>
    <dbReference type="NCBI Taxonomy" id="2360"/>
    <lineage>
        <taxon>Bacteria</taxon>
        <taxon>Pseudomonadati</taxon>
        <taxon>Pseudomonadota</taxon>
        <taxon>Gammaproteobacteria</taxon>
        <taxon>sulfur-oxidizing symbionts</taxon>
    </lineage>
</organism>
<comment type="caution">
    <text evidence="1">The sequence shown here is derived from an EMBL/GenBank/DDBJ whole genome shotgun (WGS) entry which is preliminary data.</text>
</comment>
<dbReference type="AlphaFoldDB" id="A0A1J8P182"/>